<dbReference type="PANTHER" id="PTHR13612:SF0">
    <property type="entry name" value="ENHANCER OF MRNA-DECAPPING PROTEIN 3"/>
    <property type="match status" value="1"/>
</dbReference>
<dbReference type="SUPFAM" id="SSF64153">
    <property type="entry name" value="YjeF N-terminal domain-like"/>
    <property type="match status" value="1"/>
</dbReference>
<reference evidence="2" key="1">
    <citation type="journal article" date="2014" name="Front. Microbiol.">
        <title>High frequency of phylogenetically diverse reductive dehalogenase-homologous genes in deep subseafloor sedimentary metagenomes.</title>
        <authorList>
            <person name="Kawai M."/>
            <person name="Futagami T."/>
            <person name="Toyoda A."/>
            <person name="Takaki Y."/>
            <person name="Nishi S."/>
            <person name="Hori S."/>
            <person name="Arai W."/>
            <person name="Tsubouchi T."/>
            <person name="Morono Y."/>
            <person name="Uchiyama I."/>
            <person name="Ito T."/>
            <person name="Fujiyama A."/>
            <person name="Inagaki F."/>
            <person name="Takami H."/>
        </authorList>
    </citation>
    <scope>NUCLEOTIDE SEQUENCE</scope>
    <source>
        <strain evidence="2">Expedition CK06-06</strain>
    </source>
</reference>
<feature type="domain" description="YjeF N-terminal" evidence="1">
    <location>
        <begin position="1"/>
        <end position="195"/>
    </location>
</feature>
<gene>
    <name evidence="2" type="ORF">S01H1_32163</name>
</gene>
<dbReference type="Gene3D" id="3.40.50.10260">
    <property type="entry name" value="YjeF N-terminal domain"/>
    <property type="match status" value="1"/>
</dbReference>
<dbReference type="PROSITE" id="PS51385">
    <property type="entry name" value="YJEF_N"/>
    <property type="match status" value="1"/>
</dbReference>
<comment type="caution">
    <text evidence="2">The sequence shown here is derived from an EMBL/GenBank/DDBJ whole genome shotgun (WGS) entry which is preliminary data.</text>
</comment>
<sequence length="214" mass="22769">MENAGLAVAQEVSKWIGSVAGRHILVLIGPGNNGGDGLVAARHLHDWGAHVHLYLPRPRAESDTNYLMVQQRGIHTILADQPNSLADLDSLLPSVGVVIDALFGTGKARPMDGAFQQVSEKVRETKERNSRLQIIAVDLPSGLNADTGAVDNSCFSADATITLAYPKHGLFTFPGATKVGRLIVADIGIPARLADDIRTEIVTADGVKALLPER</sequence>
<organism evidence="2">
    <name type="scientific">marine sediment metagenome</name>
    <dbReference type="NCBI Taxonomy" id="412755"/>
    <lineage>
        <taxon>unclassified sequences</taxon>
        <taxon>metagenomes</taxon>
        <taxon>ecological metagenomes</taxon>
    </lineage>
</organism>
<dbReference type="InterPro" id="IPR036652">
    <property type="entry name" value="YjeF_N_dom_sf"/>
</dbReference>
<dbReference type="EMBL" id="BARS01019894">
    <property type="protein sequence ID" value="GAF95932.1"/>
    <property type="molecule type" value="Genomic_DNA"/>
</dbReference>
<name>X0U6F3_9ZZZZ</name>
<dbReference type="GO" id="GO:0031087">
    <property type="term" value="P:deadenylation-independent decapping of nuclear-transcribed mRNA"/>
    <property type="evidence" value="ECO:0007669"/>
    <property type="project" value="TreeGrafter"/>
</dbReference>
<dbReference type="InterPro" id="IPR004443">
    <property type="entry name" value="YjeF_N_dom"/>
</dbReference>
<dbReference type="PANTHER" id="PTHR13612">
    <property type="entry name" value="ENHANCER OF MRNA-DECAPPING PROTEIN 3"/>
    <property type="match status" value="1"/>
</dbReference>
<protein>
    <recommendedName>
        <fullName evidence="1">YjeF N-terminal domain-containing protein</fullName>
    </recommendedName>
</protein>
<dbReference type="HAMAP" id="MF_01966">
    <property type="entry name" value="NADHX_epimerase"/>
    <property type="match status" value="1"/>
</dbReference>
<accession>X0U6F3</accession>
<dbReference type="GO" id="GO:0000932">
    <property type="term" value="C:P-body"/>
    <property type="evidence" value="ECO:0007669"/>
    <property type="project" value="TreeGrafter"/>
</dbReference>
<feature type="non-terminal residue" evidence="2">
    <location>
        <position position="214"/>
    </location>
</feature>
<dbReference type="AlphaFoldDB" id="X0U6F3"/>
<dbReference type="Pfam" id="PF03853">
    <property type="entry name" value="YjeF_N"/>
    <property type="match status" value="1"/>
</dbReference>
<evidence type="ECO:0000313" key="2">
    <source>
        <dbReference type="EMBL" id="GAF95932.1"/>
    </source>
</evidence>
<dbReference type="NCBIfam" id="TIGR00197">
    <property type="entry name" value="yjeF_nterm"/>
    <property type="match status" value="1"/>
</dbReference>
<proteinExistence type="inferred from homology"/>
<evidence type="ECO:0000259" key="1">
    <source>
        <dbReference type="PROSITE" id="PS51385"/>
    </source>
</evidence>
<dbReference type="GO" id="GO:0003729">
    <property type="term" value="F:mRNA binding"/>
    <property type="evidence" value="ECO:0007669"/>
    <property type="project" value="TreeGrafter"/>
</dbReference>
<dbReference type="GO" id="GO:0033962">
    <property type="term" value="P:P-body assembly"/>
    <property type="evidence" value="ECO:0007669"/>
    <property type="project" value="TreeGrafter"/>
</dbReference>